<sequence>MTLRIDPEAAMLFHTPTQYLVLVLCLVAGWLFGLASSSGGRKWRERHHAEEIEHRRYRDETVAELKARDTRIRELEAERDRALRAAPVGTTGTVAGTAVPVAATTAAAAATSHTHDSHRHHEGLGGWFGWGRDNLSRIRGIDEVRERELNDRGIKTFKGIETMTAEDEQTLEVQLRLAPGTIAREGWREQAAMIREGRDDEHVRRWG</sequence>
<dbReference type="EMBL" id="JBBGZA010000001">
    <property type="protein sequence ID" value="MEJ5094104.1"/>
    <property type="molecule type" value="Genomic_DNA"/>
</dbReference>
<comment type="caution">
    <text evidence="3">The sequence shown here is derived from an EMBL/GenBank/DDBJ whole genome shotgun (WGS) entry which is preliminary data.</text>
</comment>
<evidence type="ECO:0000256" key="1">
    <source>
        <dbReference type="SAM" id="Coils"/>
    </source>
</evidence>
<dbReference type="Proteomes" id="UP001380365">
    <property type="component" value="Unassembled WGS sequence"/>
</dbReference>
<keyword evidence="4" id="KW-1185">Reference proteome</keyword>
<keyword evidence="1" id="KW-0175">Coiled coil</keyword>
<feature type="transmembrane region" description="Helical" evidence="2">
    <location>
        <begin position="19"/>
        <end position="37"/>
    </location>
</feature>
<evidence type="ECO:0000256" key="2">
    <source>
        <dbReference type="SAM" id="Phobius"/>
    </source>
</evidence>
<keyword evidence="2" id="KW-1133">Transmembrane helix</keyword>
<accession>A0ABU8Q4V7</accession>
<evidence type="ECO:0000313" key="4">
    <source>
        <dbReference type="Proteomes" id="UP001380365"/>
    </source>
</evidence>
<reference evidence="3 4" key="1">
    <citation type="submission" date="2023-12" db="EMBL/GenBank/DDBJ databases">
        <title>Gut-associated functions are favored during microbiome assembly across C. elegans life.</title>
        <authorList>
            <person name="Zimmermann J."/>
        </authorList>
    </citation>
    <scope>NUCLEOTIDE SEQUENCE [LARGE SCALE GENOMIC DNA]</scope>
    <source>
        <strain evidence="3 4">JUb134</strain>
    </source>
</reference>
<proteinExistence type="predicted"/>
<evidence type="ECO:0008006" key="5">
    <source>
        <dbReference type="Google" id="ProtNLM"/>
    </source>
</evidence>
<feature type="coiled-coil region" evidence="1">
    <location>
        <begin position="58"/>
        <end position="85"/>
    </location>
</feature>
<evidence type="ECO:0000313" key="3">
    <source>
        <dbReference type="EMBL" id="MEJ5094104.1"/>
    </source>
</evidence>
<protein>
    <recommendedName>
        <fullName evidence="5">Flap endonuclease-1-like 5' DNA nuclease</fullName>
    </recommendedName>
</protein>
<name>A0ABU8Q4V7_9SPHN</name>
<organism evidence="3 4">
    <name type="scientific">Sphingomonas molluscorum</name>
    <dbReference type="NCBI Taxonomy" id="418184"/>
    <lineage>
        <taxon>Bacteria</taxon>
        <taxon>Pseudomonadati</taxon>
        <taxon>Pseudomonadota</taxon>
        <taxon>Alphaproteobacteria</taxon>
        <taxon>Sphingomonadales</taxon>
        <taxon>Sphingomonadaceae</taxon>
        <taxon>Sphingomonas</taxon>
    </lineage>
</organism>
<gene>
    <name evidence="3" type="ORF">WH159_06075</name>
</gene>
<keyword evidence="2" id="KW-0812">Transmembrane</keyword>
<keyword evidence="2" id="KW-0472">Membrane</keyword>
<dbReference type="RefSeq" id="WP_132882543.1">
    <property type="nucleotide sequence ID" value="NZ_JBBGZA010000001.1"/>
</dbReference>